<evidence type="ECO:0000313" key="1">
    <source>
        <dbReference type="EMBL" id="OGY46137.1"/>
    </source>
</evidence>
<comment type="caution">
    <text evidence="1">The sequence shown here is derived from an EMBL/GenBank/DDBJ whole genome shotgun (WGS) entry which is preliminary data.</text>
</comment>
<evidence type="ECO:0000313" key="2">
    <source>
        <dbReference type="Proteomes" id="UP000176241"/>
    </source>
</evidence>
<evidence type="ECO:0008006" key="3">
    <source>
        <dbReference type="Google" id="ProtNLM"/>
    </source>
</evidence>
<proteinExistence type="predicted"/>
<dbReference type="STRING" id="1797533.A2731_01540"/>
<sequence length="129" mass="14638">MNVKYKIIILILLFSLVLVGCLKESYSMQYGFSGELITETKLESKPDGVYLEMPFADFSCDSKSFKASLDVSGKNLVLSLSGNETKERCSVKFYADIMGIKPGDYWLKVIYNKNGESQEVLYQEFNINK</sequence>
<name>A0A1G1Y3K2_9BACT</name>
<dbReference type="PROSITE" id="PS51257">
    <property type="entry name" value="PROKAR_LIPOPROTEIN"/>
    <property type="match status" value="1"/>
</dbReference>
<organism evidence="1 2">
    <name type="scientific">Candidatus Buchananbacteria bacterium RIFCSPHIGHO2_01_FULL_39_8</name>
    <dbReference type="NCBI Taxonomy" id="1797533"/>
    <lineage>
        <taxon>Bacteria</taxon>
        <taxon>Candidatus Buchananiibacteriota</taxon>
    </lineage>
</organism>
<accession>A0A1G1Y3K2</accession>
<protein>
    <recommendedName>
        <fullName evidence="3">Lipoprotein</fullName>
    </recommendedName>
</protein>
<reference evidence="1 2" key="1">
    <citation type="journal article" date="2016" name="Nat. Commun.">
        <title>Thousands of microbial genomes shed light on interconnected biogeochemical processes in an aquifer system.</title>
        <authorList>
            <person name="Anantharaman K."/>
            <person name="Brown C.T."/>
            <person name="Hug L.A."/>
            <person name="Sharon I."/>
            <person name="Castelle C.J."/>
            <person name="Probst A.J."/>
            <person name="Thomas B.C."/>
            <person name="Singh A."/>
            <person name="Wilkins M.J."/>
            <person name="Karaoz U."/>
            <person name="Brodie E.L."/>
            <person name="Williams K.H."/>
            <person name="Hubbard S.S."/>
            <person name="Banfield J.F."/>
        </authorList>
    </citation>
    <scope>NUCLEOTIDE SEQUENCE [LARGE SCALE GENOMIC DNA]</scope>
</reference>
<dbReference type="EMBL" id="MHIC01000003">
    <property type="protein sequence ID" value="OGY46137.1"/>
    <property type="molecule type" value="Genomic_DNA"/>
</dbReference>
<gene>
    <name evidence="1" type="ORF">A2731_01540</name>
</gene>
<dbReference type="AlphaFoldDB" id="A0A1G1Y3K2"/>
<dbReference type="Proteomes" id="UP000176241">
    <property type="component" value="Unassembled WGS sequence"/>
</dbReference>